<reference evidence="1 2" key="1">
    <citation type="submission" date="2024-06" db="EMBL/GenBank/DDBJ databases">
        <title>A chromosome level genome sequence of Diviner's sage (Salvia divinorum).</title>
        <authorList>
            <person name="Ford S.A."/>
            <person name="Ro D.-K."/>
            <person name="Ness R.W."/>
            <person name="Phillips M.A."/>
        </authorList>
    </citation>
    <scope>NUCLEOTIDE SEQUENCE [LARGE SCALE GENOMIC DNA]</scope>
    <source>
        <strain evidence="1">SAF-2024a</strain>
        <tissue evidence="1">Leaf</tissue>
    </source>
</reference>
<dbReference type="EMBL" id="JBEAFC010000009">
    <property type="protein sequence ID" value="KAL1540473.1"/>
    <property type="molecule type" value="Genomic_DNA"/>
</dbReference>
<accession>A0ABD1GBS4</accession>
<evidence type="ECO:0000313" key="2">
    <source>
        <dbReference type="Proteomes" id="UP001567538"/>
    </source>
</evidence>
<evidence type="ECO:0000313" key="1">
    <source>
        <dbReference type="EMBL" id="KAL1540473.1"/>
    </source>
</evidence>
<name>A0ABD1GBS4_SALDI</name>
<organism evidence="1 2">
    <name type="scientific">Salvia divinorum</name>
    <name type="common">Maria pastora</name>
    <name type="synonym">Diviner's sage</name>
    <dbReference type="NCBI Taxonomy" id="28513"/>
    <lineage>
        <taxon>Eukaryota</taxon>
        <taxon>Viridiplantae</taxon>
        <taxon>Streptophyta</taxon>
        <taxon>Embryophyta</taxon>
        <taxon>Tracheophyta</taxon>
        <taxon>Spermatophyta</taxon>
        <taxon>Magnoliopsida</taxon>
        <taxon>eudicotyledons</taxon>
        <taxon>Gunneridae</taxon>
        <taxon>Pentapetalae</taxon>
        <taxon>asterids</taxon>
        <taxon>lamiids</taxon>
        <taxon>Lamiales</taxon>
        <taxon>Lamiaceae</taxon>
        <taxon>Nepetoideae</taxon>
        <taxon>Mentheae</taxon>
        <taxon>Salviinae</taxon>
        <taxon>Salvia</taxon>
        <taxon>Salvia subgen. Calosphace</taxon>
    </lineage>
</organism>
<sequence>MQSGLLRVKGGMFEAKCAGGVRRSGSASEGNNDSPDQNFERGIALVECGLCERKKYWPQRCLSLSLGGRNLITDFVQAIWGKSKTDFNSVKLIYLD</sequence>
<proteinExistence type="predicted"/>
<keyword evidence="2" id="KW-1185">Reference proteome</keyword>
<comment type="caution">
    <text evidence="1">The sequence shown here is derived from an EMBL/GenBank/DDBJ whole genome shotgun (WGS) entry which is preliminary data.</text>
</comment>
<dbReference type="Proteomes" id="UP001567538">
    <property type="component" value="Unassembled WGS sequence"/>
</dbReference>
<gene>
    <name evidence="1" type="ORF">AAHA92_24825</name>
</gene>
<protein>
    <submittedName>
        <fullName evidence="1">Uncharacterized protein</fullName>
    </submittedName>
</protein>
<dbReference type="AlphaFoldDB" id="A0ABD1GBS4"/>